<accession>A0A858SNM0</accession>
<dbReference type="KEGG" id="rpon:G3256_04305"/>
<protein>
    <submittedName>
        <fullName evidence="1">Uncharacterized protein</fullName>
    </submittedName>
</protein>
<organism evidence="1 2">
    <name type="scientific">Roseobacter ponti</name>
    <dbReference type="NCBI Taxonomy" id="1891787"/>
    <lineage>
        <taxon>Bacteria</taxon>
        <taxon>Pseudomonadati</taxon>
        <taxon>Pseudomonadota</taxon>
        <taxon>Alphaproteobacteria</taxon>
        <taxon>Rhodobacterales</taxon>
        <taxon>Roseobacteraceae</taxon>
        <taxon>Roseobacter</taxon>
    </lineage>
</organism>
<reference evidence="1 2" key="1">
    <citation type="submission" date="2020-02" db="EMBL/GenBank/DDBJ databases">
        <title>Genome sequence of Roseobacter ponti.</title>
        <authorList>
            <person name="Hollensteiner J."/>
            <person name="Schneider D."/>
            <person name="Poehlein A."/>
            <person name="Daniel R."/>
        </authorList>
    </citation>
    <scope>NUCLEOTIDE SEQUENCE [LARGE SCALE GENOMIC DNA]</scope>
    <source>
        <strain evidence="1 2">DSM 106830</strain>
    </source>
</reference>
<evidence type="ECO:0000313" key="2">
    <source>
        <dbReference type="Proteomes" id="UP000503308"/>
    </source>
</evidence>
<sequence length="82" mass="9039">MRTCDRDTVGNLLSRDAALRYVGTATGELWSGDVLRRGLPDHFAEVPDVSCRNQSTEAFEQGSTGCAFWHPDIHFHDTGVTS</sequence>
<keyword evidence="2" id="KW-1185">Reference proteome</keyword>
<evidence type="ECO:0000313" key="1">
    <source>
        <dbReference type="EMBL" id="QJF50439.1"/>
    </source>
</evidence>
<name>A0A858SNM0_9RHOB</name>
<dbReference type="AlphaFoldDB" id="A0A858SNM0"/>
<proteinExistence type="predicted"/>
<dbReference type="EMBL" id="CP048788">
    <property type="protein sequence ID" value="QJF50439.1"/>
    <property type="molecule type" value="Genomic_DNA"/>
</dbReference>
<gene>
    <name evidence="1" type="ORF">G3256_04305</name>
</gene>
<dbReference type="Proteomes" id="UP000503308">
    <property type="component" value="Chromosome"/>
</dbReference>